<organism evidence="1 2">
    <name type="scientific">Legionella anisa</name>
    <dbReference type="NCBI Taxonomy" id="28082"/>
    <lineage>
        <taxon>Bacteria</taxon>
        <taxon>Pseudomonadati</taxon>
        <taxon>Pseudomonadota</taxon>
        <taxon>Gammaproteobacteria</taxon>
        <taxon>Legionellales</taxon>
        <taxon>Legionellaceae</taxon>
        <taxon>Legionella</taxon>
    </lineage>
</organism>
<dbReference type="RefSeq" id="WP_019231963.1">
    <property type="nucleotide sequence ID" value="NZ_CAAAHR010000039.1"/>
</dbReference>
<gene>
    <name evidence="1" type="ORF">A6J39_009680</name>
</gene>
<dbReference type="EMBL" id="NBTX02000004">
    <property type="protein sequence ID" value="PNL61460.1"/>
    <property type="molecule type" value="Genomic_DNA"/>
</dbReference>
<accession>A0AAX0WTT9</accession>
<reference evidence="1" key="1">
    <citation type="submission" date="2017-12" db="EMBL/GenBank/DDBJ databases">
        <title>FDA dAtabase for Regulatory Grade micrObial Sequences (FDA-ARGOS): Supporting development and validation of Infectious Disease Dx tests.</title>
        <authorList>
            <person name="Kerrigan L."/>
            <person name="Tallon L.J."/>
            <person name="Sadzewicz L."/>
            <person name="Sengamalay N."/>
            <person name="Ott S."/>
            <person name="Godinez A."/>
            <person name="Nagaraj S."/>
            <person name="Vavikolanu K."/>
            <person name="Vyas G."/>
            <person name="Nadendla S."/>
            <person name="Aluvathingal J."/>
            <person name="Sichtig H."/>
        </authorList>
    </citation>
    <scope>NUCLEOTIDE SEQUENCE [LARGE SCALE GENOMIC DNA]</scope>
    <source>
        <strain evidence="1">FDAARGOS_200</strain>
    </source>
</reference>
<keyword evidence="2" id="KW-1185">Reference proteome</keyword>
<comment type="caution">
    <text evidence="1">The sequence shown here is derived from an EMBL/GenBank/DDBJ whole genome shotgun (WGS) entry which is preliminary data.</text>
</comment>
<dbReference type="GeneID" id="98066243"/>
<dbReference type="Proteomes" id="UP000192511">
    <property type="component" value="Unassembled WGS sequence"/>
</dbReference>
<protein>
    <submittedName>
        <fullName evidence="1">Uncharacterized protein</fullName>
    </submittedName>
</protein>
<dbReference type="AlphaFoldDB" id="A0AAX0WTT9"/>
<evidence type="ECO:0000313" key="1">
    <source>
        <dbReference type="EMBL" id="PNL61460.1"/>
    </source>
</evidence>
<name>A0AAX0WTT9_9GAMM</name>
<proteinExistence type="predicted"/>
<sequence length="233" mass="27994">MARYNLGKSMASRFVSHAYHYYPEDFHQVNFDDLTQKYDPLIAGIYYEHSVYHSNDNSLQVPIKDLENIHFQDPEQSILLRKYYASYLYFSIYSDIGLSFLKEDEEKLQKTVDMALDSPEIQKVFLELCSDTDFIKKDGFLHMMEHLYICCPYLIPKDIYEEKDFLEFKEKAYQKLEESINTLENVVKHDHYKFSFAGVNRMLILINTLNDHIIFTNRISWIEYRRELLYHQL</sequence>
<evidence type="ECO:0000313" key="2">
    <source>
        <dbReference type="Proteomes" id="UP000192511"/>
    </source>
</evidence>